<dbReference type="AlphaFoldDB" id="A0AAE0LJT4"/>
<dbReference type="GO" id="GO:0006099">
    <property type="term" value="P:tricarboxylic acid cycle"/>
    <property type="evidence" value="ECO:0007669"/>
    <property type="project" value="TreeGrafter"/>
</dbReference>
<dbReference type="Proteomes" id="UP001190700">
    <property type="component" value="Unassembled WGS sequence"/>
</dbReference>
<keyword evidence="2" id="KW-0143">Chaperone</keyword>
<dbReference type="PANTHER" id="PTHR12469:SF2">
    <property type="entry name" value="SUCCINATE DEHYDROGENASE ASSEMBLY FACTOR 2, MITOCHONDRIAL"/>
    <property type="match status" value="1"/>
</dbReference>
<dbReference type="GO" id="GO:0006121">
    <property type="term" value="P:mitochondrial electron transport, succinate to ubiquinone"/>
    <property type="evidence" value="ECO:0007669"/>
    <property type="project" value="TreeGrafter"/>
</dbReference>
<dbReference type="InterPro" id="IPR005631">
    <property type="entry name" value="SDH"/>
</dbReference>
<dbReference type="EMBL" id="LGRX02000731">
    <property type="protein sequence ID" value="KAK3287793.1"/>
    <property type="molecule type" value="Genomic_DNA"/>
</dbReference>
<evidence type="ECO:0000313" key="3">
    <source>
        <dbReference type="EMBL" id="KAK3287793.1"/>
    </source>
</evidence>
<comment type="caution">
    <text evidence="3">The sequence shown here is derived from an EMBL/GenBank/DDBJ whole genome shotgun (WGS) entry which is preliminary data.</text>
</comment>
<dbReference type="GO" id="GO:0005739">
    <property type="term" value="C:mitochondrion"/>
    <property type="evidence" value="ECO:0007669"/>
    <property type="project" value="TreeGrafter"/>
</dbReference>
<dbReference type="InterPro" id="IPR036714">
    <property type="entry name" value="SDH_sf"/>
</dbReference>
<dbReference type="PANTHER" id="PTHR12469">
    <property type="entry name" value="PROTEIN EMI5 HOMOLOG, MITOCHONDRIAL"/>
    <property type="match status" value="1"/>
</dbReference>
<keyword evidence="1" id="KW-0496">Mitochondrion</keyword>
<sequence length="199" mass="22319">MTCYVRNRGFAIARTLVHRINVNAEYQSSHATGALLRSCAVGQLMNSGSPLQALRISRTYADEKVTTLAKDGLKGQFEYGTKTLDREAAVKRLLYRSKQRGFLEMDLIIGQWAEANLKNLSDEQLNCFALVLDEENPDLFRYLTGQEDAPEHLVNNSVYNELKQSMEGYLKVGANARAKKGVPWVRGWEDSGKGMKGNQ</sequence>
<organism evidence="3 4">
    <name type="scientific">Cymbomonas tetramitiformis</name>
    <dbReference type="NCBI Taxonomy" id="36881"/>
    <lineage>
        <taxon>Eukaryota</taxon>
        <taxon>Viridiplantae</taxon>
        <taxon>Chlorophyta</taxon>
        <taxon>Pyramimonadophyceae</taxon>
        <taxon>Pyramimonadales</taxon>
        <taxon>Pyramimonadaceae</taxon>
        <taxon>Cymbomonas</taxon>
    </lineage>
</organism>
<dbReference type="SUPFAM" id="SSF109910">
    <property type="entry name" value="YgfY-like"/>
    <property type="match status" value="1"/>
</dbReference>
<proteinExistence type="predicted"/>
<dbReference type="GO" id="GO:0034553">
    <property type="term" value="P:mitochondrial respiratory chain complex II assembly"/>
    <property type="evidence" value="ECO:0007669"/>
    <property type="project" value="TreeGrafter"/>
</dbReference>
<evidence type="ECO:0000313" key="4">
    <source>
        <dbReference type="Proteomes" id="UP001190700"/>
    </source>
</evidence>
<evidence type="ECO:0000256" key="1">
    <source>
        <dbReference type="ARBA" id="ARBA00023128"/>
    </source>
</evidence>
<protein>
    <recommendedName>
        <fullName evidence="5">Succinate dehydrogenase assembly factor 2, mitochondrial</fullName>
    </recommendedName>
</protein>
<gene>
    <name evidence="3" type="ORF">CYMTET_4703</name>
</gene>
<name>A0AAE0LJT4_9CHLO</name>
<evidence type="ECO:0000256" key="2">
    <source>
        <dbReference type="ARBA" id="ARBA00023186"/>
    </source>
</evidence>
<reference evidence="3 4" key="1">
    <citation type="journal article" date="2015" name="Genome Biol. Evol.">
        <title>Comparative Genomics of a Bacterivorous Green Alga Reveals Evolutionary Causalities and Consequences of Phago-Mixotrophic Mode of Nutrition.</title>
        <authorList>
            <person name="Burns J.A."/>
            <person name="Paasch A."/>
            <person name="Narechania A."/>
            <person name="Kim E."/>
        </authorList>
    </citation>
    <scope>NUCLEOTIDE SEQUENCE [LARGE SCALE GENOMIC DNA]</scope>
    <source>
        <strain evidence="3 4">PLY_AMNH</strain>
    </source>
</reference>
<dbReference type="Pfam" id="PF03937">
    <property type="entry name" value="Sdh5"/>
    <property type="match status" value="1"/>
</dbReference>
<keyword evidence="4" id="KW-1185">Reference proteome</keyword>
<accession>A0AAE0LJT4</accession>
<evidence type="ECO:0008006" key="5">
    <source>
        <dbReference type="Google" id="ProtNLM"/>
    </source>
</evidence>
<dbReference type="Gene3D" id="1.10.150.250">
    <property type="entry name" value="Flavinator of succinate dehydrogenase"/>
    <property type="match status" value="1"/>
</dbReference>
<dbReference type="FunFam" id="1.10.150.250:FF:000004">
    <property type="entry name" value="Succinate dehydrogenase assembly factor 2, mitochondrial"/>
    <property type="match status" value="1"/>
</dbReference>